<evidence type="ECO:0000256" key="1">
    <source>
        <dbReference type="ARBA" id="ARBA00012513"/>
    </source>
</evidence>
<evidence type="ECO:0000256" key="6">
    <source>
        <dbReference type="ARBA" id="ARBA00022840"/>
    </source>
</evidence>
<dbReference type="InterPro" id="IPR018934">
    <property type="entry name" value="RIO_dom"/>
</dbReference>
<sequence length="345" mass="39605">MSFEIHITDKEIAKAFKNTTVKIGYRILNNRITENTVVGVLGLSIFCARILDKVFHTRLNRALIDRMHDISRDRLNRLRITQIKHIFRKKFNLSKTRVKLAGGSYWLSIPCIVEGIDKKTKKEKKYMAKMINGMSALKHRYMSHMRNLGVMVEGADLKFDDYADARDMLIFERDSLNMLRSKSINTPDVLGLYRLNEDDYILVMEFIEGRPLSKVDLKDKDMDNIFSIMKTMHDNGLVHGDIKLDNFIYSGGRVFVLDCLKIDSSRLASAQAFDLMAAICALSQKVDVDTVIGHAKKYFSEHELSMAGGMLGVTFNKVDLDLSRETIDRLENMFRKHHEEPVTAT</sequence>
<evidence type="ECO:0000256" key="4">
    <source>
        <dbReference type="ARBA" id="ARBA00022741"/>
    </source>
</evidence>
<organism evidence="10 11">
    <name type="scientific">Methanooceanicella nereidis</name>
    <dbReference type="NCBI Taxonomy" id="2052831"/>
    <lineage>
        <taxon>Archaea</taxon>
        <taxon>Methanobacteriati</taxon>
        <taxon>Methanobacteriota</taxon>
        <taxon>Stenosarchaea group</taxon>
        <taxon>Methanomicrobia</taxon>
        <taxon>Methanocellales</taxon>
        <taxon>Methanocellaceae</taxon>
        <taxon>Methanooceanicella</taxon>
    </lineage>
</organism>
<proteinExistence type="predicted"/>
<dbReference type="Pfam" id="PF01163">
    <property type="entry name" value="RIO1"/>
    <property type="match status" value="1"/>
</dbReference>
<evidence type="ECO:0000256" key="3">
    <source>
        <dbReference type="ARBA" id="ARBA00022679"/>
    </source>
</evidence>
<dbReference type="EC" id="2.7.11.1" evidence="1"/>
<keyword evidence="2 10" id="KW-0723">Serine/threonine-protein kinase</keyword>
<gene>
    <name evidence="10" type="ORF">CUJ83_14520</name>
</gene>
<dbReference type="RefSeq" id="WP_230743187.1">
    <property type="nucleotide sequence ID" value="NZ_PGCK01000014.1"/>
</dbReference>
<dbReference type="EMBL" id="PGCK01000014">
    <property type="protein sequence ID" value="MCD1296214.1"/>
    <property type="molecule type" value="Genomic_DNA"/>
</dbReference>
<keyword evidence="3" id="KW-0808">Transferase</keyword>
<evidence type="ECO:0000313" key="10">
    <source>
        <dbReference type="EMBL" id="MCD1296214.1"/>
    </source>
</evidence>
<keyword evidence="6" id="KW-0067">ATP-binding</keyword>
<dbReference type="AlphaFoldDB" id="A0AAP2RF41"/>
<evidence type="ECO:0000256" key="8">
    <source>
        <dbReference type="ARBA" id="ARBA00048679"/>
    </source>
</evidence>
<dbReference type="InterPro" id="IPR011009">
    <property type="entry name" value="Kinase-like_dom_sf"/>
</dbReference>
<dbReference type="Gene3D" id="1.10.510.10">
    <property type="entry name" value="Transferase(Phosphotransferase) domain 1"/>
    <property type="match status" value="1"/>
</dbReference>
<name>A0AAP2RF41_9EURY</name>
<comment type="catalytic activity">
    <reaction evidence="8">
        <text>L-seryl-[protein] + ATP = O-phospho-L-seryl-[protein] + ADP + H(+)</text>
        <dbReference type="Rhea" id="RHEA:17989"/>
        <dbReference type="Rhea" id="RHEA-COMP:9863"/>
        <dbReference type="Rhea" id="RHEA-COMP:11604"/>
        <dbReference type="ChEBI" id="CHEBI:15378"/>
        <dbReference type="ChEBI" id="CHEBI:29999"/>
        <dbReference type="ChEBI" id="CHEBI:30616"/>
        <dbReference type="ChEBI" id="CHEBI:83421"/>
        <dbReference type="ChEBI" id="CHEBI:456216"/>
        <dbReference type="EC" id="2.7.11.1"/>
    </reaction>
</comment>
<dbReference type="GO" id="GO:0005524">
    <property type="term" value="F:ATP binding"/>
    <property type="evidence" value="ECO:0007669"/>
    <property type="project" value="UniProtKB-KW"/>
</dbReference>
<comment type="catalytic activity">
    <reaction evidence="7">
        <text>L-threonyl-[protein] + ATP = O-phospho-L-threonyl-[protein] + ADP + H(+)</text>
        <dbReference type="Rhea" id="RHEA:46608"/>
        <dbReference type="Rhea" id="RHEA-COMP:11060"/>
        <dbReference type="Rhea" id="RHEA-COMP:11605"/>
        <dbReference type="ChEBI" id="CHEBI:15378"/>
        <dbReference type="ChEBI" id="CHEBI:30013"/>
        <dbReference type="ChEBI" id="CHEBI:30616"/>
        <dbReference type="ChEBI" id="CHEBI:61977"/>
        <dbReference type="ChEBI" id="CHEBI:456216"/>
        <dbReference type="EC" id="2.7.11.1"/>
    </reaction>
</comment>
<keyword evidence="4" id="KW-0547">Nucleotide-binding</keyword>
<comment type="caution">
    <text evidence="10">The sequence shown here is derived from an EMBL/GenBank/DDBJ whole genome shotgun (WGS) entry which is preliminary data.</text>
</comment>
<feature type="domain" description="RIO-type" evidence="9">
    <location>
        <begin position="172"/>
        <end position="258"/>
    </location>
</feature>
<evidence type="ECO:0000256" key="2">
    <source>
        <dbReference type="ARBA" id="ARBA00022527"/>
    </source>
</evidence>
<evidence type="ECO:0000256" key="7">
    <source>
        <dbReference type="ARBA" id="ARBA00047899"/>
    </source>
</evidence>
<dbReference type="GO" id="GO:0004674">
    <property type="term" value="F:protein serine/threonine kinase activity"/>
    <property type="evidence" value="ECO:0007669"/>
    <property type="project" value="UniProtKB-KW"/>
</dbReference>
<evidence type="ECO:0000256" key="5">
    <source>
        <dbReference type="ARBA" id="ARBA00022777"/>
    </source>
</evidence>
<keyword evidence="11" id="KW-1185">Reference proteome</keyword>
<dbReference type="SUPFAM" id="SSF56112">
    <property type="entry name" value="Protein kinase-like (PK-like)"/>
    <property type="match status" value="1"/>
</dbReference>
<dbReference type="Proteomes" id="UP001320159">
    <property type="component" value="Unassembled WGS sequence"/>
</dbReference>
<evidence type="ECO:0000259" key="9">
    <source>
        <dbReference type="Pfam" id="PF01163"/>
    </source>
</evidence>
<evidence type="ECO:0000313" key="11">
    <source>
        <dbReference type="Proteomes" id="UP001320159"/>
    </source>
</evidence>
<protein>
    <recommendedName>
        <fullName evidence="1">non-specific serine/threonine protein kinase</fullName>
        <ecNumber evidence="1">2.7.11.1</ecNumber>
    </recommendedName>
</protein>
<accession>A0AAP2RF41</accession>
<keyword evidence="5 10" id="KW-0418">Kinase</keyword>
<reference evidence="10 11" key="1">
    <citation type="submission" date="2017-11" db="EMBL/GenBank/DDBJ databases">
        <title>Isolation and Characterization of Family Methanocellaceae Species from Potential Methane Hydrate Area Offshore Southwestern Taiwan.</title>
        <authorList>
            <person name="Zhang W.-L."/>
            <person name="Chen W.-C."/>
            <person name="Lai M.-C."/>
            <person name="Chen S.-C."/>
        </authorList>
    </citation>
    <scope>NUCLEOTIDE SEQUENCE [LARGE SCALE GENOMIC DNA]</scope>
    <source>
        <strain evidence="10 11">CWC-04</strain>
    </source>
</reference>